<dbReference type="GO" id="GO:0051912">
    <property type="term" value="F:CoB--CoM heterodisulfide reductase activity"/>
    <property type="evidence" value="ECO:0007669"/>
    <property type="project" value="UniProtKB-EC"/>
</dbReference>
<keyword evidence="4" id="KW-1185">Reference proteome</keyword>
<dbReference type="PANTHER" id="PTHR42947">
    <property type="entry name" value="COB--COM HETERODISULFIDE REDUCTASE SUBUNIT B 1"/>
    <property type="match status" value="1"/>
</dbReference>
<dbReference type="EMBL" id="JACHEO010000008">
    <property type="protein sequence ID" value="MBB5348009.1"/>
    <property type="molecule type" value="Genomic_DNA"/>
</dbReference>
<sequence length="288" mass="31290">MKLAYYPGCSLEGSARDYDHSVRQLCRDMGIWLVEIPDWNCCGASSAHMTDHEIGMRLPIRNLMLAQQVGLDILVPCAACFQRLKAADQALRADPGYWDVKDYSSPPAIVHISSLLARDDILARIREKVSAPLQDLTLACYYGCLSLRNPRVTGAADWETPTTLERIVGAVGAEPVSWSHRTECCSGSLTLTRPDIAVRLVGDIVRAARRAGAKAIVTDCPMCQANVESRQLDLGQTEPGLPVFFATELVVAAISGSYPAAQQKAHLIDPALLNRFFSQAAPAGEGPR</sequence>
<dbReference type="Pfam" id="PF02754">
    <property type="entry name" value="CCG"/>
    <property type="match status" value="2"/>
</dbReference>
<feature type="domain" description="Cysteine-rich" evidence="2">
    <location>
        <begin position="4"/>
        <end position="84"/>
    </location>
</feature>
<dbReference type="EC" id="1.8.98.1" evidence="3"/>
<evidence type="ECO:0000313" key="3">
    <source>
        <dbReference type="EMBL" id="MBB5348009.1"/>
    </source>
</evidence>
<dbReference type="AlphaFoldDB" id="A0A840V2Q6"/>
<comment type="caution">
    <text evidence="3">The sequence shown here is derived from an EMBL/GenBank/DDBJ whole genome shotgun (WGS) entry which is preliminary data.</text>
</comment>
<dbReference type="Gene3D" id="1.20.1050.140">
    <property type="match status" value="1"/>
</dbReference>
<gene>
    <name evidence="3" type="ORF">HNQ81_001740</name>
</gene>
<accession>A0A840V2Q6</accession>
<keyword evidence="1 3" id="KW-0560">Oxidoreductase</keyword>
<dbReference type="InterPro" id="IPR051278">
    <property type="entry name" value="HdrB/HdrD_reductase"/>
</dbReference>
<organism evidence="3 4">
    <name type="scientific">Desulfoprunum benzoelyticum</name>
    <dbReference type="NCBI Taxonomy" id="1506996"/>
    <lineage>
        <taxon>Bacteria</taxon>
        <taxon>Pseudomonadati</taxon>
        <taxon>Thermodesulfobacteriota</taxon>
        <taxon>Desulfobulbia</taxon>
        <taxon>Desulfobulbales</taxon>
        <taxon>Desulfobulbaceae</taxon>
        <taxon>Desulfoprunum</taxon>
    </lineage>
</organism>
<evidence type="ECO:0000259" key="2">
    <source>
        <dbReference type="Pfam" id="PF02754"/>
    </source>
</evidence>
<reference evidence="3 4" key="1">
    <citation type="submission" date="2020-08" db="EMBL/GenBank/DDBJ databases">
        <title>Genomic Encyclopedia of Type Strains, Phase IV (KMG-IV): sequencing the most valuable type-strain genomes for metagenomic binning, comparative biology and taxonomic classification.</title>
        <authorList>
            <person name="Goeker M."/>
        </authorList>
    </citation>
    <scope>NUCLEOTIDE SEQUENCE [LARGE SCALE GENOMIC DNA]</scope>
    <source>
        <strain evidence="3 4">DSM 28570</strain>
    </source>
</reference>
<name>A0A840V2Q6_9BACT</name>
<evidence type="ECO:0000256" key="1">
    <source>
        <dbReference type="ARBA" id="ARBA00023002"/>
    </source>
</evidence>
<evidence type="ECO:0000313" key="4">
    <source>
        <dbReference type="Proteomes" id="UP000539642"/>
    </source>
</evidence>
<dbReference type="RefSeq" id="WP_183350331.1">
    <property type="nucleotide sequence ID" value="NZ_JACHEO010000008.1"/>
</dbReference>
<proteinExistence type="predicted"/>
<dbReference type="PANTHER" id="PTHR42947:SF1">
    <property type="entry name" value="COB--COM HETERODISULFIDE REDUCTASE SUBUNIT B 1"/>
    <property type="match status" value="1"/>
</dbReference>
<dbReference type="Proteomes" id="UP000539642">
    <property type="component" value="Unassembled WGS sequence"/>
</dbReference>
<dbReference type="InterPro" id="IPR004017">
    <property type="entry name" value="Cys_rich_dom"/>
</dbReference>
<protein>
    <submittedName>
        <fullName evidence="3">Heterodisulfide reductase subunit B</fullName>
        <ecNumber evidence="3">1.8.98.1</ecNumber>
    </submittedName>
</protein>
<feature type="domain" description="Cysteine-rich" evidence="2">
    <location>
        <begin position="139"/>
        <end position="227"/>
    </location>
</feature>